<dbReference type="InterPro" id="IPR042070">
    <property type="entry name" value="PucR_C-HTH_sf"/>
</dbReference>
<dbReference type="PANTHER" id="PTHR33744">
    <property type="entry name" value="CARBOHYDRATE DIACID REGULATOR"/>
    <property type="match status" value="1"/>
</dbReference>
<reference evidence="2 3" key="1">
    <citation type="journal article" date="2019" name="Emerg. Microbes Infect.">
        <title>Comprehensive subspecies identification of 175 nontuberculous mycobacteria species based on 7547 genomic profiles.</title>
        <authorList>
            <person name="Matsumoto Y."/>
            <person name="Kinjo T."/>
            <person name="Motooka D."/>
            <person name="Nabeya D."/>
            <person name="Jung N."/>
            <person name="Uechi K."/>
            <person name="Horii T."/>
            <person name="Iida T."/>
            <person name="Fujita J."/>
            <person name="Nakamura S."/>
        </authorList>
    </citation>
    <scope>NUCLEOTIDE SEQUENCE [LARGE SCALE GENOMIC DNA]</scope>
    <source>
        <strain evidence="2 3">JCM 15657</strain>
    </source>
</reference>
<feature type="domain" description="PucR C-terminal helix-turn-helix" evidence="1">
    <location>
        <begin position="16"/>
        <end position="69"/>
    </location>
</feature>
<evidence type="ECO:0000313" key="2">
    <source>
        <dbReference type="EMBL" id="BBX96022.1"/>
    </source>
</evidence>
<dbReference type="EMBL" id="AP022581">
    <property type="protein sequence ID" value="BBX96022.1"/>
    <property type="molecule type" value="Genomic_DNA"/>
</dbReference>
<accession>A0A7I7NHA2</accession>
<evidence type="ECO:0000259" key="1">
    <source>
        <dbReference type="Pfam" id="PF13556"/>
    </source>
</evidence>
<dbReference type="InterPro" id="IPR051448">
    <property type="entry name" value="CdaR-like_regulators"/>
</dbReference>
<dbReference type="PANTHER" id="PTHR33744:SF1">
    <property type="entry name" value="DNA-BINDING TRANSCRIPTIONAL ACTIVATOR ADER"/>
    <property type="match status" value="1"/>
</dbReference>
<dbReference type="AlphaFoldDB" id="A0A7I7NHA2"/>
<dbReference type="KEGG" id="mlj:MLAC_13160"/>
<proteinExistence type="predicted"/>
<protein>
    <recommendedName>
        <fullName evidence="1">PucR C-terminal helix-turn-helix domain-containing protein</fullName>
    </recommendedName>
</protein>
<sequence length="87" mass="9629">MKNTHGQLESASPVLQTTLLTFINQQCNAARAARLLYTHRNTLMNRLDAAQRLLPRSLDDSTVRVAMALQALQWRGKQTGVPGVNAD</sequence>
<gene>
    <name evidence="2" type="ORF">MLAC_13160</name>
</gene>
<name>A0A7I7NHA2_9MYCO</name>
<organism evidence="2 3">
    <name type="scientific">Mycobacterium lacus</name>
    <dbReference type="NCBI Taxonomy" id="169765"/>
    <lineage>
        <taxon>Bacteria</taxon>
        <taxon>Bacillati</taxon>
        <taxon>Actinomycetota</taxon>
        <taxon>Actinomycetes</taxon>
        <taxon>Mycobacteriales</taxon>
        <taxon>Mycobacteriaceae</taxon>
        <taxon>Mycobacterium</taxon>
    </lineage>
</organism>
<evidence type="ECO:0000313" key="3">
    <source>
        <dbReference type="Proteomes" id="UP000466396"/>
    </source>
</evidence>
<dbReference type="Proteomes" id="UP000466396">
    <property type="component" value="Chromosome"/>
</dbReference>
<dbReference type="Pfam" id="PF13556">
    <property type="entry name" value="HTH_30"/>
    <property type="match status" value="1"/>
</dbReference>
<dbReference type="InterPro" id="IPR025736">
    <property type="entry name" value="PucR_C-HTH_dom"/>
</dbReference>
<dbReference type="Gene3D" id="1.10.10.2840">
    <property type="entry name" value="PucR C-terminal helix-turn-helix domain"/>
    <property type="match status" value="1"/>
</dbReference>
<keyword evidence="3" id="KW-1185">Reference proteome</keyword>